<gene>
    <name evidence="1" type="ORF">QE364_003973</name>
</gene>
<comment type="caution">
    <text evidence="1">The sequence shown here is derived from an EMBL/GenBank/DDBJ whole genome shotgun (WGS) entry which is preliminary data.</text>
</comment>
<accession>A0ACC6IND0</accession>
<name>A0ACC6IND0_9ACTN</name>
<dbReference type="EC" id="3.1.3.3" evidence="1"/>
<protein>
    <submittedName>
        <fullName evidence="1">Sigma-B regulation protein RsbU (Phosphoserine phosphatase)</fullName>
        <ecNumber evidence="1">3.1.3.3</ecNumber>
    </submittedName>
</protein>
<proteinExistence type="predicted"/>
<sequence length="397" mass="42220">MTSSLDDPLDDPLAVADGADETLESALERVRTLMDAQTATVLLLDVPSGKLRPAAAIGFGRRWRTASHVALGEGFAGRIAATRTAQVVDLTAGATVVNPLLLTSGVASLLGVPLLSRGRLLGVVHVGYHQRRSFSSEDVADLELAAASVVRTIETHDAHDAHLSALVLQRSFLPTLRDVDGLEMAARYLPADGDFGGDWYDVFPLPGGRLGVVMGDVMGHGLQASIVMGRLRSVLRAHALEEDDPAVVLRLLDRTLCHFEEGTTATVLYAVTAPPFAELRVSNAGHPPPVRARVGGVEGAAIEPDPLLGFDPDARRTTTVLDLAPGEALALFTDGLVDLPAHDDGQDPYWERLSRIAQSFSAEDHPETACTRILAETVGDDGTEDDVALLVLRRPPD</sequence>
<dbReference type="Proteomes" id="UP001261666">
    <property type="component" value="Unassembled WGS sequence"/>
</dbReference>
<dbReference type="EMBL" id="JAVIZJ010000020">
    <property type="protein sequence ID" value="MDR6212239.1"/>
    <property type="molecule type" value="Genomic_DNA"/>
</dbReference>
<keyword evidence="2" id="KW-1185">Reference proteome</keyword>
<evidence type="ECO:0000313" key="2">
    <source>
        <dbReference type="Proteomes" id="UP001261666"/>
    </source>
</evidence>
<reference evidence="1" key="1">
    <citation type="submission" date="2023-08" db="EMBL/GenBank/DDBJ databases">
        <title>Functional and genomic diversity of the sorghum phyllosphere microbiome.</title>
        <authorList>
            <person name="Shade A."/>
        </authorList>
    </citation>
    <scope>NUCLEOTIDE SEQUENCE</scope>
    <source>
        <strain evidence="1">SORGH_AS_0885</strain>
    </source>
</reference>
<organism evidence="1 2">
    <name type="scientific">Nocardioides zeae</name>
    <dbReference type="NCBI Taxonomy" id="1457234"/>
    <lineage>
        <taxon>Bacteria</taxon>
        <taxon>Bacillati</taxon>
        <taxon>Actinomycetota</taxon>
        <taxon>Actinomycetes</taxon>
        <taxon>Propionibacteriales</taxon>
        <taxon>Nocardioidaceae</taxon>
        <taxon>Nocardioides</taxon>
    </lineage>
</organism>
<evidence type="ECO:0000313" key="1">
    <source>
        <dbReference type="EMBL" id="MDR6212239.1"/>
    </source>
</evidence>
<keyword evidence="1" id="KW-0378">Hydrolase</keyword>